<dbReference type="Proteomes" id="UP000315750">
    <property type="component" value="Chromosome"/>
</dbReference>
<dbReference type="Gene3D" id="1.20.120.160">
    <property type="entry name" value="HPT domain"/>
    <property type="match status" value="1"/>
</dbReference>
<feature type="modified residue" description="Phosphohistidine" evidence="1">
    <location>
        <position position="50"/>
    </location>
</feature>
<evidence type="ECO:0000313" key="4">
    <source>
        <dbReference type="Proteomes" id="UP000315750"/>
    </source>
</evidence>
<evidence type="ECO:0000259" key="2">
    <source>
        <dbReference type="PROSITE" id="PS50894"/>
    </source>
</evidence>
<name>A0A518ATQ6_9BACT</name>
<dbReference type="RefSeq" id="WP_197528558.1">
    <property type="nucleotide sequence ID" value="NZ_CP036278.1"/>
</dbReference>
<organism evidence="3 4">
    <name type="scientific">Aeoliella mucimassa</name>
    <dbReference type="NCBI Taxonomy" id="2527972"/>
    <lineage>
        <taxon>Bacteria</taxon>
        <taxon>Pseudomonadati</taxon>
        <taxon>Planctomycetota</taxon>
        <taxon>Planctomycetia</taxon>
        <taxon>Pirellulales</taxon>
        <taxon>Lacipirellulaceae</taxon>
        <taxon>Aeoliella</taxon>
    </lineage>
</organism>
<evidence type="ECO:0000256" key="1">
    <source>
        <dbReference type="PROSITE-ProRule" id="PRU00110"/>
    </source>
</evidence>
<proteinExistence type="predicted"/>
<sequence>MSPQSVPATLRRSELGKLVDLFVSELPLRLSVIEQLVSANDRESLCRAAHQLKSSAGSYGFGDLCLYAGRVEALCRSSQTSQELLLEAVDELLDQAHRVAA</sequence>
<gene>
    <name evidence="3" type="ORF">Pan181_43370</name>
</gene>
<protein>
    <submittedName>
        <fullName evidence="3">Hpt domain protein</fullName>
    </submittedName>
</protein>
<dbReference type="InterPro" id="IPR036641">
    <property type="entry name" value="HPT_dom_sf"/>
</dbReference>
<reference evidence="3 4" key="1">
    <citation type="submission" date="2019-02" db="EMBL/GenBank/DDBJ databases">
        <title>Deep-cultivation of Planctomycetes and their phenomic and genomic characterization uncovers novel biology.</title>
        <authorList>
            <person name="Wiegand S."/>
            <person name="Jogler M."/>
            <person name="Boedeker C."/>
            <person name="Pinto D."/>
            <person name="Vollmers J."/>
            <person name="Rivas-Marin E."/>
            <person name="Kohn T."/>
            <person name="Peeters S.H."/>
            <person name="Heuer A."/>
            <person name="Rast P."/>
            <person name="Oberbeckmann S."/>
            <person name="Bunk B."/>
            <person name="Jeske O."/>
            <person name="Meyerdierks A."/>
            <person name="Storesund J.E."/>
            <person name="Kallscheuer N."/>
            <person name="Luecker S."/>
            <person name="Lage O.M."/>
            <person name="Pohl T."/>
            <person name="Merkel B.J."/>
            <person name="Hornburger P."/>
            <person name="Mueller R.-W."/>
            <person name="Bruemmer F."/>
            <person name="Labrenz M."/>
            <person name="Spormann A.M."/>
            <person name="Op den Camp H."/>
            <person name="Overmann J."/>
            <person name="Amann R."/>
            <person name="Jetten M.S.M."/>
            <person name="Mascher T."/>
            <person name="Medema M.H."/>
            <person name="Devos D.P."/>
            <person name="Kaster A.-K."/>
            <person name="Ovreas L."/>
            <person name="Rohde M."/>
            <person name="Galperin M.Y."/>
            <person name="Jogler C."/>
        </authorList>
    </citation>
    <scope>NUCLEOTIDE SEQUENCE [LARGE SCALE GENOMIC DNA]</scope>
    <source>
        <strain evidence="3 4">Pan181</strain>
    </source>
</reference>
<dbReference type="EMBL" id="CP036278">
    <property type="protein sequence ID" value="QDU58111.1"/>
    <property type="molecule type" value="Genomic_DNA"/>
</dbReference>
<dbReference type="SUPFAM" id="SSF47226">
    <property type="entry name" value="Histidine-containing phosphotransfer domain, HPT domain"/>
    <property type="match status" value="1"/>
</dbReference>
<dbReference type="GO" id="GO:0004672">
    <property type="term" value="F:protein kinase activity"/>
    <property type="evidence" value="ECO:0007669"/>
    <property type="project" value="UniProtKB-ARBA"/>
</dbReference>
<feature type="domain" description="HPt" evidence="2">
    <location>
        <begin position="11"/>
        <end position="101"/>
    </location>
</feature>
<dbReference type="Pfam" id="PF01627">
    <property type="entry name" value="Hpt"/>
    <property type="match status" value="1"/>
</dbReference>
<keyword evidence="4" id="KW-1185">Reference proteome</keyword>
<accession>A0A518ATQ6</accession>
<evidence type="ECO:0000313" key="3">
    <source>
        <dbReference type="EMBL" id="QDU58111.1"/>
    </source>
</evidence>
<dbReference type="PROSITE" id="PS50894">
    <property type="entry name" value="HPT"/>
    <property type="match status" value="1"/>
</dbReference>
<dbReference type="GO" id="GO:0000160">
    <property type="term" value="P:phosphorelay signal transduction system"/>
    <property type="evidence" value="ECO:0007669"/>
    <property type="project" value="InterPro"/>
</dbReference>
<dbReference type="AlphaFoldDB" id="A0A518ATQ6"/>
<dbReference type="KEGG" id="amuc:Pan181_43370"/>
<dbReference type="InterPro" id="IPR008207">
    <property type="entry name" value="Sig_transdc_His_kin_Hpt_dom"/>
</dbReference>
<keyword evidence="1" id="KW-0597">Phosphoprotein</keyword>